<dbReference type="PANTHER" id="PTHR47791">
    <property type="entry name" value="MEIOTICALLY UP-REGULATED GENE 191 PROTEIN"/>
    <property type="match status" value="1"/>
</dbReference>
<evidence type="ECO:0000313" key="2">
    <source>
        <dbReference type="Proteomes" id="UP000515512"/>
    </source>
</evidence>
<dbReference type="InterPro" id="IPR005198">
    <property type="entry name" value="Glyco_hydro_76"/>
</dbReference>
<gene>
    <name evidence="1" type="ORF">H0264_10905</name>
</gene>
<reference evidence="1 2" key="1">
    <citation type="submission" date="2020-07" db="EMBL/GenBank/DDBJ databases">
        <authorList>
            <person name="Zhuang K."/>
            <person name="Ran Y."/>
        </authorList>
    </citation>
    <scope>NUCLEOTIDE SEQUENCE [LARGE SCALE GENOMIC DNA]</scope>
    <source>
        <strain evidence="1 2">WCH-YHL-001</strain>
    </source>
</reference>
<dbReference type="InterPro" id="IPR014512">
    <property type="entry name" value="O_gly_hydro"/>
</dbReference>
<protein>
    <submittedName>
        <fullName evidence="1">Fructose-bisphosphate aldolase</fullName>
    </submittedName>
</protein>
<proteinExistence type="predicted"/>
<sequence length="404" mass="43544">MDHRNAGLSRRRVLIATGASIGLAALTRPAPTGRITRNVSSYAAGVEGCCARAELAEQAVVQRHVRTVWGRPWARLGRLVWPAAVVDQSFVRWCYWWQAQLLDCAVDAAQRGRDPERIGRVSALARGIRTRNLTGWTNRYYDDMGWLAIALERADRLLGVRFGNAVGDLKSALFDGWNPVVGAVPWRMGDDYYNAVAIGPTGIAMARLGEVSRARQLAEFLHTRLRDPATGLILDGVHEPGGQVNPTVLTYCQGVAIGLETELAMRTGDVDHRNRATDLVAATATGLTRAGVIAAAGGNDSGLFMGILARYLAETALALGNTTAARIVHESARAAWDNRAEVQGLPLFGMDWSRPVTVPGTPEAVAQLFPSAVSPSENLSPDLSVQLSGWMLLEADYRLTAAGL</sequence>
<dbReference type="Pfam" id="PF03663">
    <property type="entry name" value="Glyco_hydro_76"/>
    <property type="match status" value="1"/>
</dbReference>
<dbReference type="PIRSF" id="PIRSF021505">
    <property type="entry name" value="O_gly_hdrol"/>
    <property type="match status" value="1"/>
</dbReference>
<dbReference type="Gene3D" id="1.50.10.20">
    <property type="match status" value="1"/>
</dbReference>
<keyword evidence="2" id="KW-1185">Reference proteome</keyword>
<dbReference type="RefSeq" id="WP_181583851.1">
    <property type="nucleotide sequence ID" value="NZ_CP059399.1"/>
</dbReference>
<dbReference type="SUPFAM" id="SSF48208">
    <property type="entry name" value="Six-hairpin glycosidases"/>
    <property type="match status" value="1"/>
</dbReference>
<dbReference type="EMBL" id="CP059399">
    <property type="protein sequence ID" value="QLY32686.1"/>
    <property type="molecule type" value="Genomic_DNA"/>
</dbReference>
<dbReference type="PROSITE" id="PS51318">
    <property type="entry name" value="TAT"/>
    <property type="match status" value="1"/>
</dbReference>
<dbReference type="KEGG" id="nhu:H0264_10905"/>
<evidence type="ECO:0000313" key="1">
    <source>
        <dbReference type="EMBL" id="QLY32686.1"/>
    </source>
</evidence>
<organism evidence="1 2">
    <name type="scientific">Nocardia huaxiensis</name>
    <dbReference type="NCBI Taxonomy" id="2755382"/>
    <lineage>
        <taxon>Bacteria</taxon>
        <taxon>Bacillati</taxon>
        <taxon>Actinomycetota</taxon>
        <taxon>Actinomycetes</taxon>
        <taxon>Mycobacteriales</taxon>
        <taxon>Nocardiaceae</taxon>
        <taxon>Nocardia</taxon>
    </lineage>
</organism>
<dbReference type="AlphaFoldDB" id="A0A7D6Z4L0"/>
<dbReference type="InterPro" id="IPR053169">
    <property type="entry name" value="MUG_Protein"/>
</dbReference>
<dbReference type="InterPro" id="IPR006311">
    <property type="entry name" value="TAT_signal"/>
</dbReference>
<dbReference type="InterPro" id="IPR008928">
    <property type="entry name" value="6-hairpin_glycosidase_sf"/>
</dbReference>
<accession>A0A7D6Z4L0</accession>
<dbReference type="GO" id="GO:0005975">
    <property type="term" value="P:carbohydrate metabolic process"/>
    <property type="evidence" value="ECO:0007669"/>
    <property type="project" value="InterPro"/>
</dbReference>
<name>A0A7D6Z4L0_9NOCA</name>
<dbReference type="PANTHER" id="PTHR47791:SF3">
    <property type="entry name" value="MEIOTICALLY UP-REGULATED GENE 191 PROTEIN"/>
    <property type="match status" value="1"/>
</dbReference>
<dbReference type="Proteomes" id="UP000515512">
    <property type="component" value="Chromosome"/>
</dbReference>